<dbReference type="EMBL" id="JAUTBB010000001">
    <property type="protein sequence ID" value="MDQ1120237.1"/>
    <property type="molecule type" value="Genomic_DNA"/>
</dbReference>
<reference evidence="2" key="1">
    <citation type="submission" date="2023-07" db="EMBL/GenBank/DDBJ databases">
        <title>Functional and genomic diversity of the sorghum phyllosphere microbiome.</title>
        <authorList>
            <person name="Shade A."/>
        </authorList>
    </citation>
    <scope>NUCLEOTIDE SEQUENCE</scope>
    <source>
        <strain evidence="2">SORGH_AS_0908</strain>
    </source>
</reference>
<sequence>MTPQPTAIIRRFGRIRGGAGVLDMTLVRAAATLWLLLLLAGCGGGGGGGGSSSASTSPSTPVTTPTTPSDKPTTDAEAARFLTQASFGPTKADIARVRQIGYGAWIDEQIDASKTAPTLMEPHILSIPVASLSYAERRNYWLWQAVTAKDQLRLRMGFALSEIFVVSDRDYNTANFGRIANYQDMLDSNAFGTYRDLLEKVTLHPAMGTYLSHIRNRKAVSYRNGQGLTVTIVPDENYAREVMQLFSIGLVQRNADFTVKTDASGNTIPTYDQAVVSAMARVFTGWSINGATKDTFYKGLPDNDAKPMTCVPDYHDDQPKTIFNGIVIAEGNDCTKTLAKALDALASHANTAPFISRQLIQRFVTSNPSPAYVGRVTKVWASSNGDLGKVIKAILMDTEARTAPAATDTSYGKLREPLIQLTTLWRAFDAKYVPRDDGQYAFSFGASYDFSVSLGQDSLRSPSVFNFFSPDARLQAADGVDGLYAPEFDLLNDSSFVSTFNEVCNAACGNLKTAAPTARTNAPVLDATSLQALADAGNHAGMVDEISALLFAGNLSADTRATMIDMLNKLQTEKRSSAERVQSLVQLALASPDFVIQR</sequence>
<name>A0AAW8GEI3_9GAMM</name>
<dbReference type="Proteomes" id="UP001234354">
    <property type="component" value="Unassembled WGS sequence"/>
</dbReference>
<evidence type="ECO:0000256" key="1">
    <source>
        <dbReference type="SAM" id="MobiDB-lite"/>
    </source>
</evidence>
<evidence type="ECO:0000313" key="2">
    <source>
        <dbReference type="EMBL" id="MDQ1120237.1"/>
    </source>
</evidence>
<feature type="region of interest" description="Disordered" evidence="1">
    <location>
        <begin position="47"/>
        <end position="74"/>
    </location>
</feature>
<protein>
    <submittedName>
        <fullName evidence="2">Uncharacterized protein (DUF1800 family)</fullName>
    </submittedName>
</protein>
<feature type="compositionally biased region" description="Low complexity" evidence="1">
    <location>
        <begin position="52"/>
        <end position="71"/>
    </location>
</feature>
<evidence type="ECO:0000313" key="3">
    <source>
        <dbReference type="Proteomes" id="UP001234354"/>
    </source>
</evidence>
<dbReference type="InterPro" id="IPR014917">
    <property type="entry name" value="DUF1800"/>
</dbReference>
<dbReference type="Pfam" id="PF08811">
    <property type="entry name" value="DUF1800"/>
    <property type="match status" value="1"/>
</dbReference>
<gene>
    <name evidence="2" type="ORF">QE383_002545</name>
</gene>
<comment type="caution">
    <text evidence="2">The sequence shown here is derived from an EMBL/GenBank/DDBJ whole genome shotgun (WGS) entry which is preliminary data.</text>
</comment>
<organism evidence="2 3">
    <name type="scientific">Pseudoxanthomonas winnipegensis</name>
    <dbReference type="NCBI Taxonomy" id="2480810"/>
    <lineage>
        <taxon>Bacteria</taxon>
        <taxon>Pseudomonadati</taxon>
        <taxon>Pseudomonadota</taxon>
        <taxon>Gammaproteobacteria</taxon>
        <taxon>Lysobacterales</taxon>
        <taxon>Lysobacteraceae</taxon>
        <taxon>Pseudoxanthomonas</taxon>
    </lineage>
</organism>
<dbReference type="PANTHER" id="PTHR43737">
    <property type="entry name" value="BLL7424 PROTEIN"/>
    <property type="match status" value="1"/>
</dbReference>
<accession>A0AAW8GEI3</accession>
<dbReference type="PANTHER" id="PTHR43737:SF1">
    <property type="entry name" value="DUF1501 DOMAIN-CONTAINING PROTEIN"/>
    <property type="match status" value="1"/>
</dbReference>
<dbReference type="AlphaFoldDB" id="A0AAW8GEI3"/>
<proteinExistence type="predicted"/>